<evidence type="ECO:0000256" key="1">
    <source>
        <dbReference type="ARBA" id="ARBA00022741"/>
    </source>
</evidence>
<dbReference type="Pfam" id="PF01656">
    <property type="entry name" value="CbiA"/>
    <property type="match status" value="1"/>
</dbReference>
<feature type="domain" description="CobQ/CobB/MinD/ParA nucleotide binding" evidence="4">
    <location>
        <begin position="28"/>
        <end position="244"/>
    </location>
</feature>
<dbReference type="GO" id="GO:0005829">
    <property type="term" value="C:cytosol"/>
    <property type="evidence" value="ECO:0007669"/>
    <property type="project" value="TreeGrafter"/>
</dbReference>
<feature type="region of interest" description="Disordered" evidence="3">
    <location>
        <begin position="292"/>
        <end position="351"/>
    </location>
</feature>
<accession>A0A1W6SQE7</accession>
<dbReference type="PANTHER" id="PTHR43384:SF4">
    <property type="entry name" value="CELLULOSE BIOSYNTHESIS PROTEIN BCSQ-RELATED"/>
    <property type="match status" value="1"/>
</dbReference>
<dbReference type="InterPro" id="IPR002586">
    <property type="entry name" value="CobQ/CobB/MinD/ParA_Nub-bd_dom"/>
</dbReference>
<dbReference type="InterPro" id="IPR050625">
    <property type="entry name" value="ParA/MinD_ATPase"/>
</dbReference>
<dbReference type="AlphaFoldDB" id="A0A1W6SQE7"/>
<evidence type="ECO:0000313" key="5">
    <source>
        <dbReference type="EMBL" id="ARO88015.1"/>
    </source>
</evidence>
<gene>
    <name evidence="5" type="ORF">EBAPG3_009675</name>
</gene>
<keyword evidence="1" id="KW-0547">Nucleotide-binding</keyword>
<keyword evidence="2" id="KW-0067">ATP-binding</keyword>
<dbReference type="GO" id="GO:0009898">
    <property type="term" value="C:cytoplasmic side of plasma membrane"/>
    <property type="evidence" value="ECO:0007669"/>
    <property type="project" value="TreeGrafter"/>
</dbReference>
<dbReference type="GO" id="GO:0051782">
    <property type="term" value="P:negative regulation of cell division"/>
    <property type="evidence" value="ECO:0007669"/>
    <property type="project" value="TreeGrafter"/>
</dbReference>
<dbReference type="eggNOG" id="COG0455">
    <property type="taxonomic scope" value="Bacteria"/>
</dbReference>
<proteinExistence type="predicted"/>
<organism evidence="5 6">
    <name type="scientific">Nitrosospira lacus</name>
    <dbReference type="NCBI Taxonomy" id="1288494"/>
    <lineage>
        <taxon>Bacteria</taxon>
        <taxon>Pseudomonadati</taxon>
        <taxon>Pseudomonadota</taxon>
        <taxon>Betaproteobacteria</taxon>
        <taxon>Nitrosomonadales</taxon>
        <taxon>Nitrosomonadaceae</taxon>
        <taxon>Nitrosospira</taxon>
    </lineage>
</organism>
<name>A0A1W6SQE7_9PROT</name>
<dbReference type="OrthoDB" id="5296586at2"/>
<dbReference type="GO" id="GO:0005524">
    <property type="term" value="F:ATP binding"/>
    <property type="evidence" value="ECO:0007669"/>
    <property type="project" value="UniProtKB-KW"/>
</dbReference>
<evidence type="ECO:0000256" key="2">
    <source>
        <dbReference type="ARBA" id="ARBA00022840"/>
    </source>
</evidence>
<dbReference type="GO" id="GO:0016887">
    <property type="term" value="F:ATP hydrolysis activity"/>
    <property type="evidence" value="ECO:0007669"/>
    <property type="project" value="TreeGrafter"/>
</dbReference>
<protein>
    <recommendedName>
        <fullName evidence="4">CobQ/CobB/MinD/ParA nucleotide binding domain-containing protein</fullName>
    </recommendedName>
</protein>
<evidence type="ECO:0000256" key="3">
    <source>
        <dbReference type="SAM" id="MobiDB-lite"/>
    </source>
</evidence>
<dbReference type="Gene3D" id="3.40.50.300">
    <property type="entry name" value="P-loop containing nucleotide triphosphate hydrolases"/>
    <property type="match status" value="1"/>
</dbReference>
<dbReference type="PANTHER" id="PTHR43384">
    <property type="entry name" value="SEPTUM SITE-DETERMINING PROTEIN MIND HOMOLOG, CHLOROPLASTIC-RELATED"/>
    <property type="match status" value="1"/>
</dbReference>
<dbReference type="InterPro" id="IPR027417">
    <property type="entry name" value="P-loop_NTPase"/>
</dbReference>
<dbReference type="Proteomes" id="UP000012179">
    <property type="component" value="Chromosome"/>
</dbReference>
<sequence length="351" mass="37526">MEFILANPVEDQAEGLRRLLRHGSPHIITVVSGSVGAGKTSAVINLATALARNGKDVLVIDENAGANNLAGTLGLSAHRDLLDVIRRDKTLDEVIIPGPDGIRLLPAGRGMPVLGKLGPHDQTHLIDCFDGFSQPVDAILIDAAPGRVSRMLSLALSSHEIVVVVSPEPASITAAYALIKHISGDHGIQRFRVLLNRTVIETEAQMIFDNMAGVASRYLAVSLDFMGFIPPDDKLRQSNRRGHSVIEAFPAAISATAFRRAAEMLTHGPRCEEEGNESNEKGLGGFMQCLMQGSQSQRQHASDNSGNQNGSIRQSASNNPVKQSDRSSPIKQANRNSIAAKGSKGPVVRHV</sequence>
<feature type="compositionally biased region" description="Polar residues" evidence="3">
    <location>
        <begin position="292"/>
        <end position="337"/>
    </location>
</feature>
<evidence type="ECO:0000259" key="4">
    <source>
        <dbReference type="Pfam" id="PF01656"/>
    </source>
</evidence>
<evidence type="ECO:0000313" key="6">
    <source>
        <dbReference type="Proteomes" id="UP000012179"/>
    </source>
</evidence>
<dbReference type="EMBL" id="CP021106">
    <property type="protein sequence ID" value="ARO88015.1"/>
    <property type="molecule type" value="Genomic_DNA"/>
</dbReference>
<keyword evidence="6" id="KW-1185">Reference proteome</keyword>
<dbReference type="KEGG" id="nlc:EBAPG3_009675"/>
<dbReference type="SUPFAM" id="SSF52540">
    <property type="entry name" value="P-loop containing nucleoside triphosphate hydrolases"/>
    <property type="match status" value="1"/>
</dbReference>
<reference evidence="5 6" key="1">
    <citation type="journal article" date="2015" name="Int. J. Syst. Evol. Microbiol.">
        <title>Nitrosospira lacus sp. nov., a psychrotolerant, ammonia-oxidizing bacterium from sandy lake sediment.</title>
        <authorList>
            <person name="Urakawa H."/>
            <person name="Garcia J.C."/>
            <person name="Nielsen J.L."/>
            <person name="Le V.Q."/>
            <person name="Kozlowski J.A."/>
            <person name="Stein L.Y."/>
            <person name="Lim C.K."/>
            <person name="Pommerening-Roser A."/>
            <person name="Martens-Habbena W."/>
            <person name="Stahl D.A."/>
            <person name="Klotz M.G."/>
        </authorList>
    </citation>
    <scope>NUCLEOTIDE SEQUENCE [LARGE SCALE GENOMIC DNA]</scope>
    <source>
        <strain evidence="5 6">APG3</strain>
    </source>
</reference>